<dbReference type="NCBIfam" id="TIGR02937">
    <property type="entry name" value="sigma70-ECF"/>
    <property type="match status" value="1"/>
</dbReference>
<dbReference type="GO" id="GO:0003677">
    <property type="term" value="F:DNA binding"/>
    <property type="evidence" value="ECO:0007669"/>
    <property type="project" value="InterPro"/>
</dbReference>
<dbReference type="Proteomes" id="UP000001661">
    <property type="component" value="Chromosome"/>
</dbReference>
<dbReference type="InterPro" id="IPR036388">
    <property type="entry name" value="WH-like_DNA-bd_sf"/>
</dbReference>
<dbReference type="InterPro" id="IPR013325">
    <property type="entry name" value="RNA_pol_sigma_r2"/>
</dbReference>
<dbReference type="AlphaFoldDB" id="D9QQ52"/>
<keyword evidence="8" id="KW-1185">Reference proteome</keyword>
<dbReference type="InterPro" id="IPR007627">
    <property type="entry name" value="RNA_pol_sigma70_r2"/>
</dbReference>
<evidence type="ECO:0000256" key="2">
    <source>
        <dbReference type="ARBA" id="ARBA00023015"/>
    </source>
</evidence>
<reference evidence="7 8" key="1">
    <citation type="journal article" date="2010" name="Stand. Genomic Sci.">
        <title>Complete genome sequence of Acetohalobium arabaticum type strain (Z-7288).</title>
        <authorList>
            <person name="Sikorski J."/>
            <person name="Lapidus A."/>
            <person name="Chertkov O."/>
            <person name="Lucas S."/>
            <person name="Copeland A."/>
            <person name="Glavina Del Rio T."/>
            <person name="Nolan M."/>
            <person name="Tice H."/>
            <person name="Cheng J.F."/>
            <person name="Han C."/>
            <person name="Brambilla E."/>
            <person name="Pitluck S."/>
            <person name="Liolios K."/>
            <person name="Ivanova N."/>
            <person name="Mavromatis K."/>
            <person name="Mikhailova N."/>
            <person name="Pati A."/>
            <person name="Bruce D."/>
            <person name="Detter C."/>
            <person name="Tapia R."/>
            <person name="Goodwin L."/>
            <person name="Chen A."/>
            <person name="Palaniappan K."/>
            <person name="Land M."/>
            <person name="Hauser L."/>
            <person name="Chang Y.J."/>
            <person name="Jeffries C.D."/>
            <person name="Rohde M."/>
            <person name="Goker M."/>
            <person name="Spring S."/>
            <person name="Woyke T."/>
            <person name="Bristow J."/>
            <person name="Eisen J.A."/>
            <person name="Markowitz V."/>
            <person name="Hugenholtz P."/>
            <person name="Kyrpides N.C."/>
            <person name="Klenk H.P."/>
        </authorList>
    </citation>
    <scope>NUCLEOTIDE SEQUENCE [LARGE SCALE GENOMIC DNA]</scope>
    <source>
        <strain evidence="8">ATCC 49924 / DSM 5501 / Z-7288</strain>
    </source>
</reference>
<keyword evidence="2" id="KW-0805">Transcription regulation</keyword>
<dbReference type="Gene3D" id="1.10.10.10">
    <property type="entry name" value="Winged helix-like DNA-binding domain superfamily/Winged helix DNA-binding domain"/>
    <property type="match status" value="1"/>
</dbReference>
<dbReference type="PANTHER" id="PTHR43133">
    <property type="entry name" value="RNA POLYMERASE ECF-TYPE SIGMA FACTO"/>
    <property type="match status" value="1"/>
</dbReference>
<dbReference type="HOGENOM" id="CLU_047691_3_0_9"/>
<gene>
    <name evidence="7" type="ordered locus">Acear_1121</name>
</gene>
<keyword evidence="4" id="KW-0804">Transcription</keyword>
<dbReference type="InterPro" id="IPR014284">
    <property type="entry name" value="RNA_pol_sigma-70_dom"/>
</dbReference>
<name>D9QQ52_ACEAZ</name>
<dbReference type="CDD" id="cd06171">
    <property type="entry name" value="Sigma70_r4"/>
    <property type="match status" value="1"/>
</dbReference>
<organism evidence="7 8">
    <name type="scientific">Acetohalobium arabaticum (strain ATCC 49924 / DSM 5501 / Z-7288)</name>
    <dbReference type="NCBI Taxonomy" id="574087"/>
    <lineage>
        <taxon>Bacteria</taxon>
        <taxon>Bacillati</taxon>
        <taxon>Bacillota</taxon>
        <taxon>Clostridia</taxon>
        <taxon>Halanaerobiales</taxon>
        <taxon>Halobacteroidaceae</taxon>
        <taxon>Acetohalobium</taxon>
    </lineage>
</organism>
<dbReference type="InterPro" id="IPR013324">
    <property type="entry name" value="RNA_pol_sigma_r3/r4-like"/>
</dbReference>
<evidence type="ECO:0000256" key="4">
    <source>
        <dbReference type="ARBA" id="ARBA00023163"/>
    </source>
</evidence>
<dbReference type="OrthoDB" id="9784984at2"/>
<dbReference type="PANTHER" id="PTHR43133:SF51">
    <property type="entry name" value="RNA POLYMERASE SIGMA FACTOR"/>
    <property type="match status" value="1"/>
</dbReference>
<dbReference type="Gene3D" id="1.10.1740.10">
    <property type="match status" value="1"/>
</dbReference>
<evidence type="ECO:0000259" key="5">
    <source>
        <dbReference type="Pfam" id="PF04542"/>
    </source>
</evidence>
<dbReference type="RefSeq" id="WP_013278089.1">
    <property type="nucleotide sequence ID" value="NC_014378.1"/>
</dbReference>
<dbReference type="SUPFAM" id="SSF88946">
    <property type="entry name" value="Sigma2 domain of RNA polymerase sigma factors"/>
    <property type="match status" value="1"/>
</dbReference>
<dbReference type="GO" id="GO:0016987">
    <property type="term" value="F:sigma factor activity"/>
    <property type="evidence" value="ECO:0007669"/>
    <property type="project" value="UniProtKB-KW"/>
</dbReference>
<dbReference type="InterPro" id="IPR013249">
    <property type="entry name" value="RNA_pol_sigma70_r4_t2"/>
</dbReference>
<comment type="similarity">
    <text evidence="1">Belongs to the sigma-70 factor family. ECF subfamily.</text>
</comment>
<accession>D9QQ52</accession>
<dbReference type="KEGG" id="aar:Acear_1121"/>
<dbReference type="InterPro" id="IPR039425">
    <property type="entry name" value="RNA_pol_sigma-70-like"/>
</dbReference>
<dbReference type="eggNOG" id="COG1595">
    <property type="taxonomic scope" value="Bacteria"/>
</dbReference>
<dbReference type="Pfam" id="PF04542">
    <property type="entry name" value="Sigma70_r2"/>
    <property type="match status" value="1"/>
</dbReference>
<keyword evidence="3" id="KW-0731">Sigma factor</keyword>
<dbReference type="Pfam" id="PF08281">
    <property type="entry name" value="Sigma70_r4_2"/>
    <property type="match status" value="1"/>
</dbReference>
<dbReference type="SUPFAM" id="SSF88659">
    <property type="entry name" value="Sigma3 and sigma4 domains of RNA polymerase sigma factors"/>
    <property type="match status" value="1"/>
</dbReference>
<dbReference type="EMBL" id="CP002105">
    <property type="protein sequence ID" value="ADL12643.1"/>
    <property type="molecule type" value="Genomic_DNA"/>
</dbReference>
<evidence type="ECO:0000256" key="3">
    <source>
        <dbReference type="ARBA" id="ARBA00023082"/>
    </source>
</evidence>
<evidence type="ECO:0000259" key="6">
    <source>
        <dbReference type="Pfam" id="PF08281"/>
    </source>
</evidence>
<protein>
    <submittedName>
        <fullName evidence="7">RNA polymerase, sigma-24 subunit, ECF subfamily</fullName>
    </submittedName>
</protein>
<evidence type="ECO:0000313" key="8">
    <source>
        <dbReference type="Proteomes" id="UP000001661"/>
    </source>
</evidence>
<dbReference type="STRING" id="574087.Acear_1121"/>
<evidence type="ECO:0000313" key="7">
    <source>
        <dbReference type="EMBL" id="ADL12643.1"/>
    </source>
</evidence>
<sequence length="192" mass="22568">MDKEDKRLIADCKKGNNKAFRLLINKYKQDCLNAAYQLVSDKELAEDIAQEAFVRIYKSIDNFRGDSSFFTWVYQIILNLCRDHFRKQPKENPVSLEDSALESILRKEIPDSDDVPENHLEKQELQRIIKESLTELSFKHRQVIVLRDLQGFTYKRIAEILEIPLGTVKSRLNTARNRLQKKLAVAKRKYIK</sequence>
<feature type="domain" description="RNA polymerase sigma factor 70 region 4 type 2" evidence="6">
    <location>
        <begin position="127"/>
        <end position="179"/>
    </location>
</feature>
<dbReference type="GO" id="GO:0006352">
    <property type="term" value="P:DNA-templated transcription initiation"/>
    <property type="evidence" value="ECO:0007669"/>
    <property type="project" value="InterPro"/>
</dbReference>
<feature type="domain" description="RNA polymerase sigma-70 region 2" evidence="5">
    <location>
        <begin position="23"/>
        <end position="88"/>
    </location>
</feature>
<evidence type="ECO:0000256" key="1">
    <source>
        <dbReference type="ARBA" id="ARBA00010641"/>
    </source>
</evidence>
<proteinExistence type="inferred from homology"/>